<dbReference type="SUPFAM" id="SSF103481">
    <property type="entry name" value="Multidrug resistance efflux transporter EmrE"/>
    <property type="match status" value="2"/>
</dbReference>
<feature type="transmembrane region" description="Helical" evidence="8">
    <location>
        <begin position="209"/>
        <end position="229"/>
    </location>
</feature>
<dbReference type="EMBL" id="WUWG01000003">
    <property type="protein sequence ID" value="MXU65636.1"/>
    <property type="molecule type" value="Genomic_DNA"/>
</dbReference>
<comment type="similarity">
    <text evidence="2">Belongs to the EamA transporter family.</text>
</comment>
<keyword evidence="3" id="KW-0813">Transport</keyword>
<feature type="transmembrane region" description="Helical" evidence="8">
    <location>
        <begin position="149"/>
        <end position="165"/>
    </location>
</feature>
<feature type="transmembrane region" description="Helical" evidence="8">
    <location>
        <begin position="126"/>
        <end position="143"/>
    </location>
</feature>
<dbReference type="InterPro" id="IPR037185">
    <property type="entry name" value="EmrE-like"/>
</dbReference>
<feature type="transmembrane region" description="Helical" evidence="8">
    <location>
        <begin position="37"/>
        <end position="54"/>
    </location>
</feature>
<feature type="transmembrane region" description="Helical" evidence="8">
    <location>
        <begin position="98"/>
        <end position="119"/>
    </location>
</feature>
<keyword evidence="6 8" id="KW-1133">Transmembrane helix</keyword>
<dbReference type="InterPro" id="IPR004626">
    <property type="entry name" value="RarD"/>
</dbReference>
<evidence type="ECO:0000256" key="1">
    <source>
        <dbReference type="ARBA" id="ARBA00004651"/>
    </source>
</evidence>
<evidence type="ECO:0000256" key="4">
    <source>
        <dbReference type="ARBA" id="ARBA00022475"/>
    </source>
</evidence>
<proteinExistence type="inferred from homology"/>
<keyword evidence="5 8" id="KW-0812">Transmembrane</keyword>
<evidence type="ECO:0000256" key="8">
    <source>
        <dbReference type="SAM" id="Phobius"/>
    </source>
</evidence>
<dbReference type="NCBIfam" id="TIGR00688">
    <property type="entry name" value="rarD"/>
    <property type="match status" value="1"/>
</dbReference>
<organism evidence="10 11">
    <name type="scientific">Oceanomicrobium pacificus</name>
    <dbReference type="NCBI Taxonomy" id="2692916"/>
    <lineage>
        <taxon>Bacteria</taxon>
        <taxon>Pseudomonadati</taxon>
        <taxon>Pseudomonadota</taxon>
        <taxon>Alphaproteobacteria</taxon>
        <taxon>Rhodobacterales</taxon>
        <taxon>Paracoccaceae</taxon>
        <taxon>Oceanomicrobium</taxon>
    </lineage>
</organism>
<dbReference type="GO" id="GO:0005886">
    <property type="term" value="C:plasma membrane"/>
    <property type="evidence" value="ECO:0007669"/>
    <property type="project" value="UniProtKB-SubCell"/>
</dbReference>
<dbReference type="InterPro" id="IPR000620">
    <property type="entry name" value="EamA_dom"/>
</dbReference>
<dbReference type="PANTHER" id="PTHR22911:SF137">
    <property type="entry name" value="SOLUTE CARRIER FAMILY 35 MEMBER G2-RELATED"/>
    <property type="match status" value="1"/>
</dbReference>
<dbReference type="Pfam" id="PF00892">
    <property type="entry name" value="EamA"/>
    <property type="match status" value="1"/>
</dbReference>
<accession>A0A6B0TP30</accession>
<feature type="transmembrane region" description="Helical" evidence="8">
    <location>
        <begin position="177"/>
        <end position="197"/>
    </location>
</feature>
<name>A0A6B0TP30_9RHOB</name>
<gene>
    <name evidence="10" type="primary">rarD</name>
    <name evidence="10" type="ORF">GSH16_09255</name>
</gene>
<evidence type="ECO:0000256" key="3">
    <source>
        <dbReference type="ARBA" id="ARBA00022448"/>
    </source>
</evidence>
<comment type="caution">
    <text evidence="10">The sequence shown here is derived from an EMBL/GenBank/DDBJ whole genome shotgun (WGS) entry which is preliminary data.</text>
</comment>
<dbReference type="AlphaFoldDB" id="A0A6B0TP30"/>
<protein>
    <submittedName>
        <fullName evidence="10">EamA family transporter RarD</fullName>
    </submittedName>
</protein>
<feature type="transmembrane region" description="Helical" evidence="8">
    <location>
        <begin position="7"/>
        <end position="25"/>
    </location>
</feature>
<evidence type="ECO:0000313" key="11">
    <source>
        <dbReference type="Proteomes" id="UP000436016"/>
    </source>
</evidence>
<evidence type="ECO:0000256" key="6">
    <source>
        <dbReference type="ARBA" id="ARBA00022989"/>
    </source>
</evidence>
<keyword evidence="4" id="KW-1003">Cell membrane</keyword>
<feature type="transmembrane region" description="Helical" evidence="8">
    <location>
        <begin position="241"/>
        <end position="259"/>
    </location>
</feature>
<evidence type="ECO:0000256" key="2">
    <source>
        <dbReference type="ARBA" id="ARBA00007362"/>
    </source>
</evidence>
<reference evidence="10 11" key="1">
    <citation type="submission" date="2019-12" db="EMBL/GenBank/DDBJ databases">
        <title>Strain KN286 was isolated from seawater, which was collected from Caroline Seamount in the tropical western Pacific.</title>
        <authorList>
            <person name="Wang Q."/>
        </authorList>
    </citation>
    <scope>NUCLEOTIDE SEQUENCE [LARGE SCALE GENOMIC DNA]</scope>
    <source>
        <strain evidence="10 11">KN286</strain>
    </source>
</reference>
<dbReference type="PANTHER" id="PTHR22911">
    <property type="entry name" value="ACYL-MALONYL CONDENSING ENZYME-RELATED"/>
    <property type="match status" value="1"/>
</dbReference>
<feature type="domain" description="EamA" evidence="9">
    <location>
        <begin position="6"/>
        <end position="141"/>
    </location>
</feature>
<keyword evidence="7 8" id="KW-0472">Membrane</keyword>
<dbReference type="RefSeq" id="WP_160854284.1">
    <property type="nucleotide sequence ID" value="NZ_WUWG01000003.1"/>
</dbReference>
<sequence>MSEELKGFLAMVTAASIWGLSSMLIKALDHVPALELLAHRTIWAALFFLGLLAVQRRLRAFAGLWHTPKVTSRLVLAAALISVNWLCFILAVQSGRALSASLGYYMFPLVAVLLGRVVLGERLRPLQAVAVALAGLAVVSLTIGLGVPPWLSLILATTFGLYGLIKARLAVGPVLSVGFETSLVAPLSVIFLLSPYATGGLFGWDAWTMGLLVASGVLITALPLILFSAATRRLPYGTVGLIQYLNPTLQFLVATFVFLEPVRPVHMAALVLIWAGLALYSRDMLRASASSRAKSAGTSATGVSN</sequence>
<comment type="subcellular location">
    <subcellularLocation>
        <location evidence="1">Cell membrane</location>
        <topology evidence="1">Multi-pass membrane protein</topology>
    </subcellularLocation>
</comment>
<evidence type="ECO:0000256" key="5">
    <source>
        <dbReference type="ARBA" id="ARBA00022692"/>
    </source>
</evidence>
<dbReference type="Proteomes" id="UP000436016">
    <property type="component" value="Unassembled WGS sequence"/>
</dbReference>
<feature type="transmembrane region" description="Helical" evidence="8">
    <location>
        <begin position="74"/>
        <end position="92"/>
    </location>
</feature>
<evidence type="ECO:0000313" key="10">
    <source>
        <dbReference type="EMBL" id="MXU65636.1"/>
    </source>
</evidence>
<feature type="transmembrane region" description="Helical" evidence="8">
    <location>
        <begin position="265"/>
        <end position="282"/>
    </location>
</feature>
<evidence type="ECO:0000259" key="9">
    <source>
        <dbReference type="Pfam" id="PF00892"/>
    </source>
</evidence>
<evidence type="ECO:0000256" key="7">
    <source>
        <dbReference type="ARBA" id="ARBA00023136"/>
    </source>
</evidence>
<keyword evidence="11" id="KW-1185">Reference proteome</keyword>